<reference evidence="4" key="1">
    <citation type="submission" date="2014-12" db="EMBL/GenBank/DDBJ databases">
        <title>Genome sequence of Clostridium beijerinckii strain 59B.</title>
        <authorList>
            <person name="Little G.T."/>
            <person name="Minton N.P."/>
        </authorList>
    </citation>
    <scope>NUCLEOTIDE SEQUENCE [LARGE SCALE GENOMIC DNA]</scope>
    <source>
        <strain evidence="4">59B</strain>
    </source>
</reference>
<dbReference type="STRING" id="1520.LF65_04936"/>
<reference evidence="2" key="2">
    <citation type="submission" date="2016-02" db="EMBL/GenBank/DDBJ databases">
        <title>Genome sequence of Clostridium beijerinckii strain 59B.</title>
        <authorList>
            <person name="Little G.T."/>
            <person name="Minton N.P."/>
        </authorList>
    </citation>
    <scope>NUCLEOTIDE SEQUENCE</scope>
    <source>
        <strain evidence="2">NCIMB 14988</strain>
    </source>
</reference>
<sequence length="166" mass="18815">MGLIRCPNGHMFSERRYGTICPYCNIDTSTKERPEPVQEKMDIETNLLYQEIEPVCGWLVCIEGTRVGKDYKIKSGKNFIGRSDDMDIQIIGDNGIATRNHAIIVYDPKKNNNVLLPGDSSGIAYLNEEPAYMPSELSPYDVIELGKSKFLFVPFCGEHFEWGDNK</sequence>
<dbReference type="AlphaFoldDB" id="A0A0B5QGI0"/>
<dbReference type="Proteomes" id="UP000031866">
    <property type="component" value="Chromosome"/>
</dbReference>
<organism evidence="2 4">
    <name type="scientific">Clostridium beijerinckii</name>
    <name type="common">Clostridium MP</name>
    <dbReference type="NCBI Taxonomy" id="1520"/>
    <lineage>
        <taxon>Bacteria</taxon>
        <taxon>Bacillati</taxon>
        <taxon>Bacillota</taxon>
        <taxon>Clostridia</taxon>
        <taxon>Eubacteriales</taxon>
        <taxon>Clostridiaceae</taxon>
        <taxon>Clostridium</taxon>
    </lineage>
</organism>
<dbReference type="RefSeq" id="WP_012060558.1">
    <property type="nucleotide sequence ID" value="NZ_CP010086.2"/>
</dbReference>
<name>A0A0B5QGI0_CLOBE</name>
<dbReference type="SUPFAM" id="SSF49879">
    <property type="entry name" value="SMAD/FHA domain"/>
    <property type="match status" value="1"/>
</dbReference>
<gene>
    <name evidence="3" type="ORF">IS491_09245</name>
    <name evidence="2" type="ORF">LF65_04936</name>
</gene>
<dbReference type="Pfam" id="PF00498">
    <property type="entry name" value="FHA"/>
    <property type="match status" value="1"/>
</dbReference>
<dbReference type="Proteomes" id="UP000631418">
    <property type="component" value="Unassembled WGS sequence"/>
</dbReference>
<dbReference type="PROSITE" id="PS50006">
    <property type="entry name" value="FHA_DOMAIN"/>
    <property type="match status" value="1"/>
</dbReference>
<dbReference type="Gene3D" id="2.60.200.20">
    <property type="match status" value="1"/>
</dbReference>
<dbReference type="OrthoDB" id="370565at2"/>
<protein>
    <submittedName>
        <fullName evidence="3">FHA domain-containing protein</fullName>
    </submittedName>
</protein>
<dbReference type="InterPro" id="IPR008984">
    <property type="entry name" value="SMAD_FHA_dom_sf"/>
</dbReference>
<dbReference type="KEGG" id="cbei:LF65_04936"/>
<dbReference type="EMBL" id="JADOEF010000001">
    <property type="protein sequence ID" value="MBF7808841.1"/>
    <property type="molecule type" value="Genomic_DNA"/>
</dbReference>
<dbReference type="EMBL" id="CP010086">
    <property type="protein sequence ID" value="AJH01465.1"/>
    <property type="molecule type" value="Genomic_DNA"/>
</dbReference>
<reference evidence="3" key="3">
    <citation type="submission" date="2020-11" db="EMBL/GenBank/DDBJ databases">
        <authorList>
            <person name="Thieme N."/>
            <person name="Liebl W."/>
            <person name="Zverlov V."/>
        </authorList>
    </citation>
    <scope>NUCLEOTIDE SEQUENCE</scope>
    <source>
        <strain evidence="3">NT08</strain>
    </source>
</reference>
<evidence type="ECO:0000313" key="4">
    <source>
        <dbReference type="Proteomes" id="UP000031866"/>
    </source>
</evidence>
<dbReference type="InterPro" id="IPR000253">
    <property type="entry name" value="FHA_dom"/>
</dbReference>
<evidence type="ECO:0000259" key="1">
    <source>
        <dbReference type="PROSITE" id="PS50006"/>
    </source>
</evidence>
<feature type="domain" description="FHA" evidence="1">
    <location>
        <begin position="78"/>
        <end position="131"/>
    </location>
</feature>
<proteinExistence type="predicted"/>
<accession>A0A0B5QGI0</accession>
<evidence type="ECO:0000313" key="3">
    <source>
        <dbReference type="EMBL" id="MBF7808841.1"/>
    </source>
</evidence>
<evidence type="ECO:0000313" key="2">
    <source>
        <dbReference type="EMBL" id="AJH01465.1"/>
    </source>
</evidence>
<dbReference type="OMA" id="QDYRIMA"/>
<dbReference type="CDD" id="cd00060">
    <property type="entry name" value="FHA"/>
    <property type="match status" value="1"/>
</dbReference>